<accession>Q6IIG8</accession>
<evidence type="ECO:0000313" key="1">
    <source>
        <dbReference type="EMBL" id="DAA03298.1"/>
    </source>
</evidence>
<reference evidence="1" key="1">
    <citation type="journal article" date="2003" name="Genome Biol.">
        <title>An integrated gene annotation and transcriptional profiling approach towards the full gene content of the Drosophila genome.</title>
        <authorList>
            <person name="Hild M."/>
            <person name="Beckmann B."/>
            <person name="Haas S.A."/>
            <person name="Koch B."/>
            <person name="Solovyev V."/>
            <person name="Busold C."/>
            <person name="Fellenberg K."/>
            <person name="Boutros M."/>
            <person name="Vingron M."/>
            <person name="Sauer F."/>
            <person name="Hoheisel J.D."/>
            <person name="Paro R."/>
        </authorList>
    </citation>
    <scope>NUCLEOTIDE SEQUENCE</scope>
</reference>
<organism evidence="1">
    <name type="scientific">Drosophila melanogaster</name>
    <name type="common">Fruit fly</name>
    <dbReference type="NCBI Taxonomy" id="7227"/>
    <lineage>
        <taxon>Eukaryota</taxon>
        <taxon>Metazoa</taxon>
        <taxon>Ecdysozoa</taxon>
        <taxon>Arthropoda</taxon>
        <taxon>Hexapoda</taxon>
        <taxon>Insecta</taxon>
        <taxon>Pterygota</taxon>
        <taxon>Neoptera</taxon>
        <taxon>Endopterygota</taxon>
        <taxon>Diptera</taxon>
        <taxon>Brachycera</taxon>
        <taxon>Muscomorpha</taxon>
        <taxon>Ephydroidea</taxon>
        <taxon>Drosophilidae</taxon>
        <taxon>Drosophila</taxon>
        <taxon>Sophophora</taxon>
    </lineage>
</organism>
<proteinExistence type="predicted"/>
<dbReference type="EMBL" id="BK003098">
    <property type="protein sequence ID" value="DAA03298.1"/>
    <property type="molecule type" value="Genomic_DNA"/>
</dbReference>
<gene>
    <name evidence="1" type="ORF">HDC18309</name>
</gene>
<dbReference type="AlphaFoldDB" id="Q6IIG8"/>
<sequence length="148" mass="16237">MGNNNDKQFEIVVVGGYCDLKSDLLVNLPPAHCSMALTALPLECCPVAVVHFRPPSLRQRLTLRKASGVLSVPGTSCMLQHPACTFQSPLLRVSISGLLAVHFRKCISSALNENEIANFDGDKEEGGRMKIGRSRTRASWEEGLRKME</sequence>
<name>Q6IIG8_DROME</name>
<protein>
    <submittedName>
        <fullName evidence="1">HDC18309</fullName>
    </submittedName>
</protein>